<organism evidence="3 4">
    <name type="scientific">Apodospora peruviana</name>
    <dbReference type="NCBI Taxonomy" id="516989"/>
    <lineage>
        <taxon>Eukaryota</taxon>
        <taxon>Fungi</taxon>
        <taxon>Dikarya</taxon>
        <taxon>Ascomycota</taxon>
        <taxon>Pezizomycotina</taxon>
        <taxon>Sordariomycetes</taxon>
        <taxon>Sordariomycetidae</taxon>
        <taxon>Sordariales</taxon>
        <taxon>Lasiosphaeriaceae</taxon>
        <taxon>Apodospora</taxon>
    </lineage>
</organism>
<evidence type="ECO:0000256" key="2">
    <source>
        <dbReference type="SAM" id="Phobius"/>
    </source>
</evidence>
<protein>
    <submittedName>
        <fullName evidence="3">Uncharacterized protein</fullName>
    </submittedName>
</protein>
<dbReference type="EMBL" id="JAUEDM010000001">
    <property type="protein sequence ID" value="KAK3331367.1"/>
    <property type="molecule type" value="Genomic_DNA"/>
</dbReference>
<feature type="region of interest" description="Disordered" evidence="1">
    <location>
        <begin position="1"/>
        <end position="67"/>
    </location>
</feature>
<accession>A0AAE0MG69</accession>
<evidence type="ECO:0000256" key="1">
    <source>
        <dbReference type="SAM" id="MobiDB-lite"/>
    </source>
</evidence>
<sequence length="319" mass="34534">MPDPPFIPNQWAESETPAPLSARQAKQDRDNTPIMPNQWDDDTKTLAPSTKSSTEHQQATRDRRNETRTLRVGKKLVVGLPVVTLGFLMVLVFIILGHTKHDPNHLHGEGTLDNAHVVASASSAITHDDDGVNNQPLLPGAAQINAVPADTASPTTTLPSATPGSGHLLPALADSTSDVEVAPITETPSLVDLLHKRSTWATETTVCESTCVYHQHDKCKRSSTTATHTLVSTMTSQADRVCLSAGLPMTYSEVLLLAIFGFISFKAGEIIWEILWSWTVLRAAGWVGPESFSQQDRCRDIGSGAPGTISRGRRSLFVF</sequence>
<feature type="compositionally biased region" description="Polar residues" evidence="1">
    <location>
        <begin position="46"/>
        <end position="57"/>
    </location>
</feature>
<comment type="caution">
    <text evidence="3">The sequence shown here is derived from an EMBL/GenBank/DDBJ whole genome shotgun (WGS) entry which is preliminary data.</text>
</comment>
<dbReference type="Proteomes" id="UP001283341">
    <property type="component" value="Unassembled WGS sequence"/>
</dbReference>
<keyword evidence="2" id="KW-0812">Transmembrane</keyword>
<evidence type="ECO:0000313" key="4">
    <source>
        <dbReference type="Proteomes" id="UP001283341"/>
    </source>
</evidence>
<keyword evidence="2" id="KW-1133">Transmembrane helix</keyword>
<evidence type="ECO:0000313" key="3">
    <source>
        <dbReference type="EMBL" id="KAK3331367.1"/>
    </source>
</evidence>
<feature type="compositionally biased region" description="Basic and acidic residues" evidence="1">
    <location>
        <begin position="58"/>
        <end position="67"/>
    </location>
</feature>
<reference evidence="3" key="1">
    <citation type="journal article" date="2023" name="Mol. Phylogenet. Evol.">
        <title>Genome-scale phylogeny and comparative genomics of the fungal order Sordariales.</title>
        <authorList>
            <person name="Hensen N."/>
            <person name="Bonometti L."/>
            <person name="Westerberg I."/>
            <person name="Brannstrom I.O."/>
            <person name="Guillou S."/>
            <person name="Cros-Aarteil S."/>
            <person name="Calhoun S."/>
            <person name="Haridas S."/>
            <person name="Kuo A."/>
            <person name="Mondo S."/>
            <person name="Pangilinan J."/>
            <person name="Riley R."/>
            <person name="LaButti K."/>
            <person name="Andreopoulos B."/>
            <person name="Lipzen A."/>
            <person name="Chen C."/>
            <person name="Yan M."/>
            <person name="Daum C."/>
            <person name="Ng V."/>
            <person name="Clum A."/>
            <person name="Steindorff A."/>
            <person name="Ohm R.A."/>
            <person name="Martin F."/>
            <person name="Silar P."/>
            <person name="Natvig D.O."/>
            <person name="Lalanne C."/>
            <person name="Gautier V."/>
            <person name="Ament-Velasquez S.L."/>
            <person name="Kruys A."/>
            <person name="Hutchinson M.I."/>
            <person name="Powell A.J."/>
            <person name="Barry K."/>
            <person name="Miller A.N."/>
            <person name="Grigoriev I.V."/>
            <person name="Debuchy R."/>
            <person name="Gladieux P."/>
            <person name="Hiltunen Thoren M."/>
            <person name="Johannesson H."/>
        </authorList>
    </citation>
    <scope>NUCLEOTIDE SEQUENCE</scope>
    <source>
        <strain evidence="3">CBS 118394</strain>
    </source>
</reference>
<keyword evidence="2" id="KW-0472">Membrane</keyword>
<feature type="transmembrane region" description="Helical" evidence="2">
    <location>
        <begin position="76"/>
        <end position="96"/>
    </location>
</feature>
<reference evidence="3" key="2">
    <citation type="submission" date="2023-06" db="EMBL/GenBank/DDBJ databases">
        <authorList>
            <consortium name="Lawrence Berkeley National Laboratory"/>
            <person name="Haridas S."/>
            <person name="Hensen N."/>
            <person name="Bonometti L."/>
            <person name="Westerberg I."/>
            <person name="Brannstrom I.O."/>
            <person name="Guillou S."/>
            <person name="Cros-Aarteil S."/>
            <person name="Calhoun S."/>
            <person name="Kuo A."/>
            <person name="Mondo S."/>
            <person name="Pangilinan J."/>
            <person name="Riley R."/>
            <person name="Labutti K."/>
            <person name="Andreopoulos B."/>
            <person name="Lipzen A."/>
            <person name="Chen C."/>
            <person name="Yanf M."/>
            <person name="Daum C."/>
            <person name="Ng V."/>
            <person name="Clum A."/>
            <person name="Steindorff A."/>
            <person name="Ohm R."/>
            <person name="Martin F."/>
            <person name="Silar P."/>
            <person name="Natvig D."/>
            <person name="Lalanne C."/>
            <person name="Gautier V."/>
            <person name="Ament-Velasquez S.L."/>
            <person name="Kruys A."/>
            <person name="Hutchinson M.I."/>
            <person name="Powell A.J."/>
            <person name="Barry K."/>
            <person name="Miller A.N."/>
            <person name="Grigoriev I.V."/>
            <person name="Debuchy R."/>
            <person name="Gladieux P."/>
            <person name="Thoren M.H."/>
            <person name="Johannesson H."/>
        </authorList>
    </citation>
    <scope>NUCLEOTIDE SEQUENCE</scope>
    <source>
        <strain evidence="3">CBS 118394</strain>
    </source>
</reference>
<keyword evidence="4" id="KW-1185">Reference proteome</keyword>
<gene>
    <name evidence="3" type="ORF">B0H66DRAFT_546403</name>
</gene>
<dbReference type="AlphaFoldDB" id="A0AAE0MG69"/>
<name>A0AAE0MG69_9PEZI</name>
<proteinExistence type="predicted"/>